<keyword evidence="5" id="KW-1185">Reference proteome</keyword>
<dbReference type="EMBL" id="CP060490">
    <property type="protein sequence ID" value="QNL44809.1"/>
    <property type="molecule type" value="Genomic_DNA"/>
</dbReference>
<dbReference type="Pfam" id="PF07859">
    <property type="entry name" value="Abhydrolase_3"/>
    <property type="match status" value="1"/>
</dbReference>
<dbReference type="KEGG" id="ohi:H8790_01775"/>
<evidence type="ECO:0000313" key="5">
    <source>
        <dbReference type="Proteomes" id="UP000515960"/>
    </source>
</evidence>
<feature type="domain" description="Alpha/beta hydrolase fold-3" evidence="3">
    <location>
        <begin position="41"/>
        <end position="234"/>
    </location>
</feature>
<dbReference type="AlphaFoldDB" id="A0A7G9B5H8"/>
<dbReference type="Proteomes" id="UP000515960">
    <property type="component" value="Chromosome"/>
</dbReference>
<dbReference type="PANTHER" id="PTHR48081:SF30">
    <property type="entry name" value="ACETYL-HYDROLASE LIPR-RELATED"/>
    <property type="match status" value="1"/>
</dbReference>
<dbReference type="PANTHER" id="PTHR48081">
    <property type="entry name" value="AB HYDROLASE SUPERFAMILY PROTEIN C4A8.06C"/>
    <property type="match status" value="1"/>
</dbReference>
<accession>A0A7G9B5H8</accession>
<reference evidence="4 5" key="1">
    <citation type="submission" date="2020-08" db="EMBL/GenBank/DDBJ databases">
        <authorList>
            <person name="Liu C."/>
            <person name="Sun Q."/>
        </authorList>
    </citation>
    <scope>NUCLEOTIDE SEQUENCE [LARGE SCALE GENOMIC DNA]</scope>
    <source>
        <strain evidence="4 5">NSJ-62</strain>
    </source>
</reference>
<evidence type="ECO:0000256" key="1">
    <source>
        <dbReference type="ARBA" id="ARBA00010515"/>
    </source>
</evidence>
<keyword evidence="2 4" id="KW-0378">Hydrolase</keyword>
<dbReference type="GO" id="GO:0004806">
    <property type="term" value="F:triacylglycerol lipase activity"/>
    <property type="evidence" value="ECO:0007669"/>
    <property type="project" value="TreeGrafter"/>
</dbReference>
<dbReference type="InterPro" id="IPR050300">
    <property type="entry name" value="GDXG_lipolytic_enzyme"/>
</dbReference>
<comment type="similarity">
    <text evidence="1">Belongs to the 'GDXG' lipolytic enzyme family.</text>
</comment>
<organism evidence="4 5">
    <name type="scientific">Oscillibacter hominis</name>
    <dbReference type="NCBI Taxonomy" id="2763056"/>
    <lineage>
        <taxon>Bacteria</taxon>
        <taxon>Bacillati</taxon>
        <taxon>Bacillota</taxon>
        <taxon>Clostridia</taxon>
        <taxon>Eubacteriales</taxon>
        <taxon>Oscillospiraceae</taxon>
        <taxon>Oscillibacter</taxon>
    </lineage>
</organism>
<evidence type="ECO:0000259" key="3">
    <source>
        <dbReference type="Pfam" id="PF07859"/>
    </source>
</evidence>
<proteinExistence type="inferred from homology"/>
<gene>
    <name evidence="4" type="ORF">H8790_01775</name>
</gene>
<evidence type="ECO:0000256" key="2">
    <source>
        <dbReference type="ARBA" id="ARBA00022801"/>
    </source>
</evidence>
<sequence>MNWSNDTLQSHQQAVARRLARLSRRESRYLLPVSEAGTGTLLYLHGGGFVSGDGAYMESVAGLLAGKLGRRVRCVDYRLAPEHPCPAALEDAEEACLALWQEGTAPEKTAFVGDSSGGGLALALCQRLRDSGLPLPAGWIALSPWVDLTRCSGRFDGFLSGEDLALWAGQYGGGRVLRSISPLFGGLAGLPPALLFAGGEELLRSDAERLCQGLVDAGGRCDLTVAPDKGHCYALAGGAQAKADFARMRAFLDEVLRDAVD</sequence>
<protein>
    <submittedName>
        <fullName evidence="4">Alpha/beta hydrolase</fullName>
    </submittedName>
</protein>
<dbReference type="InterPro" id="IPR029058">
    <property type="entry name" value="AB_hydrolase_fold"/>
</dbReference>
<dbReference type="InterPro" id="IPR013094">
    <property type="entry name" value="AB_hydrolase_3"/>
</dbReference>
<dbReference type="Gene3D" id="3.40.50.1820">
    <property type="entry name" value="alpha/beta hydrolase"/>
    <property type="match status" value="1"/>
</dbReference>
<name>A0A7G9B5H8_9FIRM</name>
<evidence type="ECO:0000313" key="4">
    <source>
        <dbReference type="EMBL" id="QNL44809.1"/>
    </source>
</evidence>
<dbReference type="SUPFAM" id="SSF53474">
    <property type="entry name" value="alpha/beta-Hydrolases"/>
    <property type="match status" value="1"/>
</dbReference>
<dbReference type="RefSeq" id="WP_187333393.1">
    <property type="nucleotide sequence ID" value="NZ_CP060490.1"/>
</dbReference>